<dbReference type="InterPro" id="IPR050796">
    <property type="entry name" value="SCF_F-box_component"/>
</dbReference>
<dbReference type="AlphaFoldDB" id="A0A8T0H7F1"/>
<sequence length="616" mass="70333">MSSRHVVVQHTSHFSLLCRHWERIILYPRPHDQHHLLHESVKPAHTLRAVMAGPRRSQPPRACRVPALSYFEPDLDEMEFDRAERRSGTKRKRNHMAPRATSPPGETSQAEPIGVEELPDMNLLKKKTMWSSLPQDLVEGVLSHLPVSQLWDTVMSIRPRRWARILYANGCTNVLGHGNHVDSTIGYIKSYSSSFRLMNLPPEDDLCPPPPRVLEHTMETWQSLPGYPEPNVRCQLKVRSVSEGLILMVIPRDGHRFAPLNWSNRIRRMVIWNPVSKSYRWLPLSAFGYHDPNVIYCLDAVVVDPGRTSYKVIELVQSVVPAAVVQSVVRAADPTASGPARRRRRGFIPAAQDQMQISGYAVYDSATARWGPPQPQPQNISQVLLNTTKNTVSCEGCVCFVNVETQHSRWPGWELPVGLVCYDSTTNAWSEVLFPTRFFDNNLDHHSGCVVKELLYARGKVYMIYMRSPKGQLYTHYIISIALVDIKSGVPAFKRVGRVKEATIIPTAAHPLVIHPPPKCWRSKPNELVLQRPCAKFCQFQWYMLPAGRTVYLGVMCCNKWHKRFDLDAGRWTDFLMKVPCEMQHDLKVRRSLGPSGSTYYFDTQFHPYIPGWVNV</sequence>
<gene>
    <name evidence="2" type="ORF">KC19_7G167900</name>
</gene>
<dbReference type="EMBL" id="CM026428">
    <property type="protein sequence ID" value="KAG0567866.1"/>
    <property type="molecule type" value="Genomic_DNA"/>
</dbReference>
<proteinExistence type="predicted"/>
<keyword evidence="3" id="KW-1185">Reference proteome</keyword>
<organism evidence="2 3">
    <name type="scientific">Ceratodon purpureus</name>
    <name type="common">Fire moss</name>
    <name type="synonym">Dicranum purpureum</name>
    <dbReference type="NCBI Taxonomy" id="3225"/>
    <lineage>
        <taxon>Eukaryota</taxon>
        <taxon>Viridiplantae</taxon>
        <taxon>Streptophyta</taxon>
        <taxon>Embryophyta</taxon>
        <taxon>Bryophyta</taxon>
        <taxon>Bryophytina</taxon>
        <taxon>Bryopsida</taxon>
        <taxon>Dicranidae</taxon>
        <taxon>Pseudoditrichales</taxon>
        <taxon>Ditrichaceae</taxon>
        <taxon>Ceratodon</taxon>
    </lineage>
</organism>
<accession>A0A8T0H7F1</accession>
<protein>
    <recommendedName>
        <fullName evidence="4">F-box domain-containing protein</fullName>
    </recommendedName>
</protein>
<reference evidence="2" key="1">
    <citation type="submission" date="2020-06" db="EMBL/GenBank/DDBJ databases">
        <title>WGS assembly of Ceratodon purpureus strain R40.</title>
        <authorList>
            <person name="Carey S.B."/>
            <person name="Jenkins J."/>
            <person name="Shu S."/>
            <person name="Lovell J.T."/>
            <person name="Sreedasyam A."/>
            <person name="Maumus F."/>
            <person name="Tiley G.P."/>
            <person name="Fernandez-Pozo N."/>
            <person name="Barry K."/>
            <person name="Chen C."/>
            <person name="Wang M."/>
            <person name="Lipzen A."/>
            <person name="Daum C."/>
            <person name="Saski C.A."/>
            <person name="Payton A.C."/>
            <person name="Mcbreen J.C."/>
            <person name="Conrad R.E."/>
            <person name="Kollar L.M."/>
            <person name="Olsson S."/>
            <person name="Huttunen S."/>
            <person name="Landis J.B."/>
            <person name="Wickett N.J."/>
            <person name="Johnson M.G."/>
            <person name="Rensing S.A."/>
            <person name="Grimwood J."/>
            <person name="Schmutz J."/>
            <person name="Mcdaniel S.F."/>
        </authorList>
    </citation>
    <scope>NUCLEOTIDE SEQUENCE</scope>
    <source>
        <strain evidence="2">R40</strain>
    </source>
</reference>
<evidence type="ECO:0000313" key="2">
    <source>
        <dbReference type="EMBL" id="KAG0567866.1"/>
    </source>
</evidence>
<evidence type="ECO:0000313" key="3">
    <source>
        <dbReference type="Proteomes" id="UP000822688"/>
    </source>
</evidence>
<dbReference type="PANTHER" id="PTHR31672">
    <property type="entry name" value="BNACNNG10540D PROTEIN"/>
    <property type="match status" value="1"/>
</dbReference>
<dbReference type="Proteomes" id="UP000822688">
    <property type="component" value="Chromosome 7"/>
</dbReference>
<comment type="caution">
    <text evidence="2">The sequence shown here is derived from an EMBL/GenBank/DDBJ whole genome shotgun (WGS) entry which is preliminary data.</text>
</comment>
<evidence type="ECO:0008006" key="4">
    <source>
        <dbReference type="Google" id="ProtNLM"/>
    </source>
</evidence>
<dbReference type="PANTHER" id="PTHR31672:SF2">
    <property type="entry name" value="F-BOX DOMAIN-CONTAINING PROTEIN"/>
    <property type="match status" value="1"/>
</dbReference>
<evidence type="ECO:0000256" key="1">
    <source>
        <dbReference type="SAM" id="MobiDB-lite"/>
    </source>
</evidence>
<feature type="region of interest" description="Disordered" evidence="1">
    <location>
        <begin position="84"/>
        <end position="111"/>
    </location>
</feature>
<name>A0A8T0H7F1_CERPU</name>